<gene>
    <name evidence="5" type="ORF">JFL75_16635</name>
</gene>
<dbReference type="Proteomes" id="UP000595917">
    <property type="component" value="Chromosome"/>
</dbReference>
<dbReference type="SUPFAM" id="SSF50331">
    <property type="entry name" value="MOP-like"/>
    <property type="match status" value="1"/>
</dbReference>
<keyword evidence="2" id="KW-0547">Nucleotide-binding</keyword>
<evidence type="ECO:0000256" key="3">
    <source>
        <dbReference type="ARBA" id="ARBA00022840"/>
    </source>
</evidence>
<dbReference type="PANTHER" id="PTHR43875:SF1">
    <property type="entry name" value="OSMOPROTECTIVE COMPOUNDS UPTAKE ATP-BINDING PROTEIN GGTA"/>
    <property type="match status" value="1"/>
</dbReference>
<evidence type="ECO:0000256" key="2">
    <source>
        <dbReference type="ARBA" id="ARBA00022741"/>
    </source>
</evidence>
<dbReference type="PANTHER" id="PTHR43875">
    <property type="entry name" value="MALTODEXTRIN IMPORT ATP-BINDING PROTEIN MSMX"/>
    <property type="match status" value="1"/>
</dbReference>
<evidence type="ECO:0000313" key="6">
    <source>
        <dbReference type="Proteomes" id="UP000595917"/>
    </source>
</evidence>
<dbReference type="Gene3D" id="2.40.50.100">
    <property type="match status" value="1"/>
</dbReference>
<dbReference type="GO" id="GO:0005524">
    <property type="term" value="F:ATP binding"/>
    <property type="evidence" value="ECO:0007669"/>
    <property type="project" value="UniProtKB-KW"/>
</dbReference>
<dbReference type="GO" id="GO:0016887">
    <property type="term" value="F:ATP hydrolysis activity"/>
    <property type="evidence" value="ECO:0007669"/>
    <property type="project" value="InterPro"/>
</dbReference>
<feature type="domain" description="ABC transporter" evidence="4">
    <location>
        <begin position="4"/>
        <end position="240"/>
    </location>
</feature>
<dbReference type="Gene3D" id="3.40.50.300">
    <property type="entry name" value="P-loop containing nucleotide triphosphate hydrolases"/>
    <property type="match status" value="1"/>
</dbReference>
<dbReference type="Gene3D" id="2.40.50.140">
    <property type="entry name" value="Nucleic acid-binding proteins"/>
    <property type="match status" value="1"/>
</dbReference>
<dbReference type="InterPro" id="IPR047641">
    <property type="entry name" value="ABC_transpr_MalK/UgpC-like"/>
</dbReference>
<proteinExistence type="predicted"/>
<organism evidence="5 6">
    <name type="scientific">Breznakiella homolactica</name>
    <dbReference type="NCBI Taxonomy" id="2798577"/>
    <lineage>
        <taxon>Bacteria</taxon>
        <taxon>Pseudomonadati</taxon>
        <taxon>Spirochaetota</taxon>
        <taxon>Spirochaetia</taxon>
        <taxon>Spirochaetales</taxon>
        <taxon>Breznakiellaceae</taxon>
        <taxon>Breznakiella</taxon>
    </lineage>
</organism>
<dbReference type="AlphaFoldDB" id="A0A7T7XLP0"/>
<dbReference type="RefSeq" id="WP_215625849.1">
    <property type="nucleotide sequence ID" value="NZ_CP067089.2"/>
</dbReference>
<evidence type="ECO:0000259" key="4">
    <source>
        <dbReference type="PROSITE" id="PS50893"/>
    </source>
</evidence>
<dbReference type="SMART" id="SM00382">
    <property type="entry name" value="AAA"/>
    <property type="match status" value="1"/>
</dbReference>
<keyword evidence="6" id="KW-1185">Reference proteome</keyword>
<name>A0A7T7XLP0_9SPIR</name>
<dbReference type="InterPro" id="IPR008995">
    <property type="entry name" value="Mo/tungstate-bd_C_term_dom"/>
</dbReference>
<sequence length="373" mass="42002">MSKIELENINKYFGPNHVLKDVNLTIEDGDFMTLLGPSGCGKTTTLRIVAGLEHPDTGTIRLDGKGIVNASDAYFQPPSKRDLNLVFQSYALWPHLTVFKNVAFGLSIKKVPREEIRDRVEQVLERMQILQFRDRYPAELSGGQQQRVAIARAIVTAPKTLLLDEPLSNLDAKLRLDMRSEIKRLHQELGTTIIYVTHDQIEALTMSTKVAVFFEGSLVQVDSPLEIYRNPATLEVADFIGNPRINFVDAQARFTMEKIEVTSCLGSWTYKAEDFTETGFPQNEDFKCILGIRPEQLLLRDSPGEQSTEVTIYTAQPAGSETLVQVQVGDNLILIKELGNRAYEADEKVYMEVDPDSVNIFNEKTGRLLKYAE</sequence>
<dbReference type="InterPro" id="IPR017871">
    <property type="entry name" value="ABC_transporter-like_CS"/>
</dbReference>
<dbReference type="SUPFAM" id="SSF52540">
    <property type="entry name" value="P-loop containing nucleoside triphosphate hydrolases"/>
    <property type="match status" value="1"/>
</dbReference>
<dbReference type="Pfam" id="PF08402">
    <property type="entry name" value="TOBE_2"/>
    <property type="match status" value="1"/>
</dbReference>
<dbReference type="Pfam" id="PF00005">
    <property type="entry name" value="ABC_tran"/>
    <property type="match status" value="1"/>
</dbReference>
<dbReference type="FunFam" id="3.40.50.300:FF:000042">
    <property type="entry name" value="Maltose/maltodextrin ABC transporter, ATP-binding protein"/>
    <property type="match status" value="1"/>
</dbReference>
<dbReference type="InterPro" id="IPR003439">
    <property type="entry name" value="ABC_transporter-like_ATP-bd"/>
</dbReference>
<dbReference type="KEGG" id="bhc:JFL75_16635"/>
<keyword evidence="3 5" id="KW-0067">ATP-binding</keyword>
<dbReference type="InterPro" id="IPR012340">
    <property type="entry name" value="NA-bd_OB-fold"/>
</dbReference>
<dbReference type="GO" id="GO:0055052">
    <property type="term" value="C:ATP-binding cassette (ABC) transporter complex, substrate-binding subunit-containing"/>
    <property type="evidence" value="ECO:0007669"/>
    <property type="project" value="TreeGrafter"/>
</dbReference>
<dbReference type="PROSITE" id="PS00211">
    <property type="entry name" value="ABC_TRANSPORTER_1"/>
    <property type="match status" value="1"/>
</dbReference>
<dbReference type="EMBL" id="CP067089">
    <property type="protein sequence ID" value="QQO08543.1"/>
    <property type="molecule type" value="Genomic_DNA"/>
</dbReference>
<keyword evidence="1" id="KW-0813">Transport</keyword>
<dbReference type="PROSITE" id="PS50893">
    <property type="entry name" value="ABC_TRANSPORTER_2"/>
    <property type="match status" value="1"/>
</dbReference>
<dbReference type="GO" id="GO:0140359">
    <property type="term" value="F:ABC-type transporter activity"/>
    <property type="evidence" value="ECO:0007669"/>
    <property type="project" value="UniProtKB-ARBA"/>
</dbReference>
<dbReference type="InterPro" id="IPR003593">
    <property type="entry name" value="AAA+_ATPase"/>
</dbReference>
<reference evidence="5" key="1">
    <citation type="submission" date="2021-01" db="EMBL/GenBank/DDBJ databases">
        <title>Description of Breznakiella homolactica.</title>
        <authorList>
            <person name="Song Y."/>
            <person name="Brune A."/>
        </authorList>
    </citation>
    <scope>NUCLEOTIDE SEQUENCE</scope>
    <source>
        <strain evidence="5">RmG30</strain>
    </source>
</reference>
<accession>A0A7T7XLP0</accession>
<evidence type="ECO:0000256" key="1">
    <source>
        <dbReference type="ARBA" id="ARBA00022448"/>
    </source>
</evidence>
<dbReference type="InterPro" id="IPR027417">
    <property type="entry name" value="P-loop_NTPase"/>
</dbReference>
<dbReference type="InterPro" id="IPR013611">
    <property type="entry name" value="Transp-assoc_OB_typ2"/>
</dbReference>
<protein>
    <submittedName>
        <fullName evidence="5">ABC transporter ATP-binding protein</fullName>
    </submittedName>
</protein>
<evidence type="ECO:0000313" key="5">
    <source>
        <dbReference type="EMBL" id="QQO08543.1"/>
    </source>
</evidence>